<organism evidence="2 3">
    <name type="scientific">Bacteroides luti</name>
    <dbReference type="NCBI Taxonomy" id="1297750"/>
    <lineage>
        <taxon>Bacteria</taxon>
        <taxon>Pseudomonadati</taxon>
        <taxon>Bacteroidota</taxon>
        <taxon>Bacteroidia</taxon>
        <taxon>Bacteroidales</taxon>
        <taxon>Bacteroidaceae</taxon>
        <taxon>Bacteroides</taxon>
    </lineage>
</organism>
<keyword evidence="3" id="KW-1185">Reference proteome</keyword>
<dbReference type="AlphaFoldDB" id="A0A1M5AM87"/>
<accession>A0A1M5AM87</accession>
<evidence type="ECO:0000313" key="3">
    <source>
        <dbReference type="Proteomes" id="UP000184509"/>
    </source>
</evidence>
<evidence type="ECO:0000256" key="1">
    <source>
        <dbReference type="ARBA" id="ARBA00022801"/>
    </source>
</evidence>
<dbReference type="PRINTS" id="PR00413">
    <property type="entry name" value="HADHALOGNASE"/>
</dbReference>
<dbReference type="GO" id="GO:0016787">
    <property type="term" value="F:hydrolase activity"/>
    <property type="evidence" value="ECO:0007669"/>
    <property type="project" value="UniProtKB-KW"/>
</dbReference>
<dbReference type="Proteomes" id="UP000184509">
    <property type="component" value="Unassembled WGS sequence"/>
</dbReference>
<dbReference type="NCBIfam" id="TIGR01509">
    <property type="entry name" value="HAD-SF-IA-v3"/>
    <property type="match status" value="1"/>
</dbReference>
<sequence>MKQFNNIKGIIFDYGGTIDTNGKHWAEVLWSRYKGLNIPVNKEEFKKAYIHGERTLATQPLIKPSHDFYDVLLIKAKIQIEYLIQQGFLSSSEQTDKYPEEIAKGCYNFAKEVVNKSLFVVKRLLNKYKLTLVSNFYGNINKVLENFGLLCNFSSIIESAVVGVRKPDPAIFTLGVRELGFEAHEVVVIGDSFSKDIIPAKAAGCRTIWLKGEGWGEETDDSVPDAIITDLEQLLNIL</sequence>
<dbReference type="InterPro" id="IPR036412">
    <property type="entry name" value="HAD-like_sf"/>
</dbReference>
<dbReference type="PANTHER" id="PTHR43316:SF3">
    <property type="entry name" value="HALOACID DEHALOGENASE, TYPE II (AFU_ORTHOLOGUE AFUA_2G07750)-RELATED"/>
    <property type="match status" value="1"/>
</dbReference>
<evidence type="ECO:0000313" key="2">
    <source>
        <dbReference type="EMBL" id="SHF31359.1"/>
    </source>
</evidence>
<dbReference type="OrthoDB" id="9797415at2"/>
<dbReference type="InterPro" id="IPR023214">
    <property type="entry name" value="HAD_sf"/>
</dbReference>
<dbReference type="PANTHER" id="PTHR43316">
    <property type="entry name" value="HYDROLASE, HALOACID DELAHOGENASE-RELATED"/>
    <property type="match status" value="1"/>
</dbReference>
<dbReference type="SUPFAM" id="SSF56784">
    <property type="entry name" value="HAD-like"/>
    <property type="match status" value="1"/>
</dbReference>
<dbReference type="SFLD" id="SFLDG01129">
    <property type="entry name" value="C1.5:_HAD__Beta-PGM__Phosphata"/>
    <property type="match status" value="1"/>
</dbReference>
<dbReference type="InterPro" id="IPR006439">
    <property type="entry name" value="HAD-SF_hydro_IA"/>
</dbReference>
<proteinExistence type="predicted"/>
<gene>
    <name evidence="2" type="ORF">SAMN05444405_10738</name>
</gene>
<protein>
    <submittedName>
        <fullName evidence="2">Putative hydrolase of the HAD superfamily</fullName>
    </submittedName>
</protein>
<dbReference type="RefSeq" id="WP_073401021.1">
    <property type="nucleotide sequence ID" value="NZ_FQTV01000007.1"/>
</dbReference>
<dbReference type="SFLD" id="SFLDS00003">
    <property type="entry name" value="Haloacid_Dehalogenase"/>
    <property type="match status" value="1"/>
</dbReference>
<keyword evidence="1 2" id="KW-0378">Hydrolase</keyword>
<dbReference type="STRING" id="1297750.SAMN05444405_10738"/>
<dbReference type="Pfam" id="PF00702">
    <property type="entry name" value="Hydrolase"/>
    <property type="match status" value="1"/>
</dbReference>
<name>A0A1M5AM87_9BACE</name>
<dbReference type="EMBL" id="FQTV01000007">
    <property type="protein sequence ID" value="SHF31359.1"/>
    <property type="molecule type" value="Genomic_DNA"/>
</dbReference>
<dbReference type="InterPro" id="IPR051540">
    <property type="entry name" value="S-2-haloacid_dehalogenase"/>
</dbReference>
<reference evidence="2 3" key="1">
    <citation type="submission" date="2016-11" db="EMBL/GenBank/DDBJ databases">
        <authorList>
            <person name="Jaros S."/>
            <person name="Januszkiewicz K."/>
            <person name="Wedrychowicz H."/>
        </authorList>
    </citation>
    <scope>NUCLEOTIDE SEQUENCE [LARGE SCALE GENOMIC DNA]</scope>
    <source>
        <strain evidence="2 3">DSM 26991</strain>
    </source>
</reference>
<dbReference type="Gene3D" id="3.40.50.1000">
    <property type="entry name" value="HAD superfamily/HAD-like"/>
    <property type="match status" value="1"/>
</dbReference>
<dbReference type="NCBIfam" id="TIGR01549">
    <property type="entry name" value="HAD-SF-IA-v1"/>
    <property type="match status" value="1"/>
</dbReference>